<dbReference type="InterPro" id="IPR053733">
    <property type="entry name" value="Heme_Transport_Util_sf"/>
</dbReference>
<accession>A0A238Y7D7</accession>
<dbReference type="Proteomes" id="UP000198417">
    <property type="component" value="Unassembled WGS sequence"/>
</dbReference>
<dbReference type="EMBL" id="FZNN01000015">
    <property type="protein sequence ID" value="SNR66701.1"/>
    <property type="molecule type" value="Genomic_DNA"/>
</dbReference>
<keyword evidence="2" id="KW-1185">Reference proteome</keyword>
<organism evidence="1 2">
    <name type="scientific">Puniceibacterium sediminis</name>
    <dbReference type="NCBI Taxonomy" id="1608407"/>
    <lineage>
        <taxon>Bacteria</taxon>
        <taxon>Pseudomonadati</taxon>
        <taxon>Pseudomonadota</taxon>
        <taxon>Alphaproteobacteria</taxon>
        <taxon>Rhodobacterales</taxon>
        <taxon>Paracoccaceae</taxon>
        <taxon>Puniceibacterium</taxon>
    </lineage>
</organism>
<reference evidence="1 2" key="1">
    <citation type="submission" date="2017-06" db="EMBL/GenBank/DDBJ databases">
        <authorList>
            <person name="Kim H.J."/>
            <person name="Triplett B.A."/>
        </authorList>
    </citation>
    <scope>NUCLEOTIDE SEQUENCE [LARGE SCALE GENOMIC DNA]</scope>
    <source>
        <strain evidence="1 2">DSM 29052</strain>
    </source>
</reference>
<dbReference type="OrthoDB" id="316630at2"/>
<gene>
    <name evidence="1" type="ORF">SAMN06265370_11517</name>
</gene>
<sequence length="236" mass="26015">MNDDILKGHWTLVDVSAADILARLPEMDRVMVIHLGDGATHERIGTVETVTNDDGHVTLNGATHESQVDAQTITSIRLETTSIMREKVYPSLGFFTEKQELLFRVVGMEGAAPFLEPLKDIERTALPTEDRTVGVVKETPPEDLSDDPGFRLLDSLREAAKPVAIRLTRPGREQVWRGTIDAVKPVMGYSNVMTKDFHLHLKAGSVGSWKSLANQHIALDEEGQEIGLEIVESPTA</sequence>
<dbReference type="SUPFAM" id="SSF144064">
    <property type="entry name" value="Heme iron utilization protein-like"/>
    <property type="match status" value="1"/>
</dbReference>
<name>A0A238Y7D7_9RHOB</name>
<protein>
    <submittedName>
        <fullName evidence="1">Uncharacterized protein</fullName>
    </submittedName>
</protein>
<evidence type="ECO:0000313" key="2">
    <source>
        <dbReference type="Proteomes" id="UP000198417"/>
    </source>
</evidence>
<dbReference type="Gene3D" id="3.40.1570.10">
    <property type="entry name" value="HemS/ChuS/ChuX like domains"/>
    <property type="match status" value="1"/>
</dbReference>
<dbReference type="AlphaFoldDB" id="A0A238Y7D7"/>
<proteinExistence type="predicted"/>
<dbReference type="RefSeq" id="WP_089272061.1">
    <property type="nucleotide sequence ID" value="NZ_FZNN01000015.1"/>
</dbReference>
<evidence type="ECO:0000313" key="1">
    <source>
        <dbReference type="EMBL" id="SNR66701.1"/>
    </source>
</evidence>